<evidence type="ECO:0000313" key="4">
    <source>
        <dbReference type="Proteomes" id="UP000301751"/>
    </source>
</evidence>
<reference evidence="4" key="1">
    <citation type="submission" date="2019-03" db="EMBL/GenBank/DDBJ databases">
        <title>Aquabacterium pictum sp.nov., the first bacteriochlorophyll a-containing freshwater bacterium in the genus Aquabacterium of the class Betaproteobacteria.</title>
        <authorList>
            <person name="Hirose S."/>
            <person name="Tank M."/>
            <person name="Hara E."/>
            <person name="Tamaki H."/>
            <person name="Takaichi S."/>
            <person name="Haruta S."/>
            <person name="Hanada S."/>
        </authorList>
    </citation>
    <scope>NUCLEOTIDE SEQUENCE [LARGE SCALE GENOMIC DNA]</scope>
    <source>
        <strain evidence="4">W35</strain>
    </source>
</reference>
<dbReference type="CDD" id="cd07756">
    <property type="entry name" value="CYTH-like_Pase_CHAD"/>
    <property type="match status" value="1"/>
</dbReference>
<dbReference type="PROSITE" id="PS51708">
    <property type="entry name" value="CHAD"/>
    <property type="match status" value="1"/>
</dbReference>
<dbReference type="Gene3D" id="2.40.320.10">
    <property type="entry name" value="Hypothetical Protein Pfu-838710-001"/>
    <property type="match status" value="1"/>
</dbReference>
<dbReference type="InterPro" id="IPR038186">
    <property type="entry name" value="CHAD_dom_sf"/>
</dbReference>
<dbReference type="AlphaFoldDB" id="A0A480APV9"/>
<dbReference type="InterPro" id="IPR007899">
    <property type="entry name" value="CHAD_dom"/>
</dbReference>
<dbReference type="InterPro" id="IPR039013">
    <property type="entry name" value="YgiF"/>
</dbReference>
<organism evidence="3 4">
    <name type="scientific">Pseudaquabacterium pictum</name>
    <dbReference type="NCBI Taxonomy" id="2315236"/>
    <lineage>
        <taxon>Bacteria</taxon>
        <taxon>Pseudomonadati</taxon>
        <taxon>Pseudomonadota</taxon>
        <taxon>Betaproteobacteria</taxon>
        <taxon>Burkholderiales</taxon>
        <taxon>Sphaerotilaceae</taxon>
        <taxon>Pseudaquabacterium</taxon>
    </lineage>
</organism>
<dbReference type="GO" id="GO:0050355">
    <property type="term" value="F:inorganic triphosphate phosphatase activity"/>
    <property type="evidence" value="ECO:0007669"/>
    <property type="project" value="InterPro"/>
</dbReference>
<keyword evidence="4" id="KW-1185">Reference proteome</keyword>
<dbReference type="Pfam" id="PF01928">
    <property type="entry name" value="CYTH"/>
    <property type="match status" value="1"/>
</dbReference>
<evidence type="ECO:0000259" key="1">
    <source>
        <dbReference type="PROSITE" id="PS51707"/>
    </source>
</evidence>
<dbReference type="PANTHER" id="PTHR39569">
    <property type="entry name" value="INORGANIC TRIPHOSPHATASE"/>
    <property type="match status" value="1"/>
</dbReference>
<gene>
    <name evidence="3" type="primary">ygiF</name>
    <name evidence="3" type="ORF">AQPW35_07860</name>
</gene>
<proteinExistence type="predicted"/>
<dbReference type="SMART" id="SM00880">
    <property type="entry name" value="CHAD"/>
    <property type="match status" value="1"/>
</dbReference>
<evidence type="ECO:0000313" key="3">
    <source>
        <dbReference type="EMBL" id="GCL61705.1"/>
    </source>
</evidence>
<dbReference type="SUPFAM" id="SSF55154">
    <property type="entry name" value="CYTH-like phosphatases"/>
    <property type="match status" value="1"/>
</dbReference>
<accession>A0A480APV9</accession>
<dbReference type="EMBL" id="BJCL01000001">
    <property type="protein sequence ID" value="GCL61705.1"/>
    <property type="molecule type" value="Genomic_DNA"/>
</dbReference>
<dbReference type="RefSeq" id="WP_137731429.1">
    <property type="nucleotide sequence ID" value="NZ_BJCL01000001.1"/>
</dbReference>
<dbReference type="Gene3D" id="1.40.20.10">
    <property type="entry name" value="CHAD domain"/>
    <property type="match status" value="1"/>
</dbReference>
<feature type="domain" description="CHAD" evidence="2">
    <location>
        <begin position="218"/>
        <end position="497"/>
    </location>
</feature>
<dbReference type="Pfam" id="PF05235">
    <property type="entry name" value="CHAD"/>
    <property type="match status" value="1"/>
</dbReference>
<comment type="caution">
    <text evidence="3">The sequence shown here is derived from an EMBL/GenBank/DDBJ whole genome shotgun (WGS) entry which is preliminary data.</text>
</comment>
<evidence type="ECO:0000259" key="2">
    <source>
        <dbReference type="PROSITE" id="PS51708"/>
    </source>
</evidence>
<protein>
    <submittedName>
        <fullName evidence="3">CHAD domain-containing protein</fullName>
    </submittedName>
</protein>
<sequence>MATEIELKFRIPAPRLAALQRAVATARAEQQPLAAAYFDTPGQHLAQARMALRLRREGDAWVQTLKAEGSGPLQRLEHNVPVAGAGRPALDIARHDGSAAGNALRRLLADAGQPPLQERYATSVLRTRRVLRSGAAVVELALDVGEVRAGDRHVPLCEIEFELLSGPPQALLALAGRWVARHGLLLDMRSKSELGHTLAAGLPGSPPTLARPLRLDRQADLDRARAAMLSNTLRQVLANASQMAAGPSESEHLHQLRVGLRRLRSVLGAAWPADADCAADDPLPPMRAALAALSRPLGAARDADALGEGLWPALQAAGAPPLPAAPVSGSAPPDPAALLRAPATQQLWLALIALGLPSDGAVPAATSPPAASALAGPLQRLWRQVRRDARRFDSLDDEACHRLRRRIKRLRYLTELGSGLWPDKPAARLLQRLKPAQQALGERNDTAVALAHGRSLVAQDPQAWFAVGWLTARQDALRPACAAALRRLGRATPPWKRR</sequence>
<dbReference type="Proteomes" id="UP000301751">
    <property type="component" value="Unassembled WGS sequence"/>
</dbReference>
<dbReference type="InterPro" id="IPR033469">
    <property type="entry name" value="CYTH-like_dom_sf"/>
</dbReference>
<dbReference type="PANTHER" id="PTHR39569:SF1">
    <property type="entry name" value="INORGANIC TRIPHOSPHATASE"/>
    <property type="match status" value="1"/>
</dbReference>
<dbReference type="GO" id="GO:0046872">
    <property type="term" value="F:metal ion binding"/>
    <property type="evidence" value="ECO:0007669"/>
    <property type="project" value="TreeGrafter"/>
</dbReference>
<dbReference type="InterPro" id="IPR023577">
    <property type="entry name" value="CYTH_domain"/>
</dbReference>
<name>A0A480APV9_9BURK</name>
<dbReference type="OrthoDB" id="3034217at2"/>
<dbReference type="PROSITE" id="PS51707">
    <property type="entry name" value="CYTH"/>
    <property type="match status" value="1"/>
</dbReference>
<dbReference type="SMART" id="SM01118">
    <property type="entry name" value="CYTH"/>
    <property type="match status" value="1"/>
</dbReference>
<feature type="domain" description="CYTH" evidence="1">
    <location>
        <begin position="2"/>
        <end position="197"/>
    </location>
</feature>